<evidence type="ECO:0000256" key="1">
    <source>
        <dbReference type="ARBA" id="ARBA00022723"/>
    </source>
</evidence>
<feature type="domain" description="Chromo" evidence="10">
    <location>
        <begin position="661"/>
        <end position="737"/>
    </location>
</feature>
<dbReference type="PROSITE" id="PS51194">
    <property type="entry name" value="HELICASE_CTER"/>
    <property type="match status" value="1"/>
</dbReference>
<feature type="compositionally biased region" description="Basic and acidic residues" evidence="9">
    <location>
        <begin position="82"/>
        <end position="103"/>
    </location>
</feature>
<keyword evidence="6" id="KW-0539">Nucleus</keyword>
<dbReference type="eggNOG" id="KOG0383">
    <property type="taxonomic scope" value="Eukaryota"/>
</dbReference>
<feature type="domain" description="Chromo" evidence="10">
    <location>
        <begin position="586"/>
        <end position="654"/>
    </location>
</feature>
<dbReference type="GO" id="GO:0031507">
    <property type="term" value="P:heterochromatin formation"/>
    <property type="evidence" value="ECO:0007669"/>
    <property type="project" value="InterPro"/>
</dbReference>
<feature type="region of interest" description="Disordered" evidence="9">
    <location>
        <begin position="1566"/>
        <end position="1640"/>
    </location>
</feature>
<evidence type="ECO:0000256" key="2">
    <source>
        <dbReference type="ARBA" id="ARBA00022737"/>
    </source>
</evidence>
<feature type="region of interest" description="Disordered" evidence="9">
    <location>
        <begin position="1434"/>
        <end position="1454"/>
    </location>
</feature>
<dbReference type="SUPFAM" id="SSF52540">
    <property type="entry name" value="P-loop containing nucleoside triphosphate hydrolases"/>
    <property type="match status" value="2"/>
</dbReference>
<evidence type="ECO:0000313" key="15">
    <source>
        <dbReference type="RefSeq" id="XP_010262871.1"/>
    </source>
</evidence>
<feature type="compositionally biased region" description="Polar residues" evidence="9">
    <location>
        <begin position="315"/>
        <end position="340"/>
    </location>
</feature>
<feature type="compositionally biased region" description="Polar residues" evidence="9">
    <location>
        <begin position="196"/>
        <end position="205"/>
    </location>
</feature>
<dbReference type="Proteomes" id="UP000189703">
    <property type="component" value="Unplaced"/>
</dbReference>
<dbReference type="InterPro" id="IPR011011">
    <property type="entry name" value="Znf_FYVE_PHD"/>
</dbReference>
<keyword evidence="3 7" id="KW-0863">Zinc-finger</keyword>
<dbReference type="RefSeq" id="XP_010262871.1">
    <property type="nucleotide sequence ID" value="XM_010264569.2"/>
</dbReference>
<dbReference type="OrthoDB" id="885191at2759"/>
<dbReference type="SMART" id="SM00249">
    <property type="entry name" value="PHD"/>
    <property type="match status" value="1"/>
</dbReference>
<dbReference type="SMART" id="SM00298">
    <property type="entry name" value="CHROMO"/>
    <property type="match status" value="2"/>
</dbReference>
<dbReference type="InterPro" id="IPR039322">
    <property type="entry name" value="MOM1"/>
</dbReference>
<dbReference type="InterPro" id="IPR056882">
    <property type="entry name" value="MOM1_dom"/>
</dbReference>
<dbReference type="Pfam" id="PF00176">
    <property type="entry name" value="SNF2-rel_dom"/>
    <property type="match status" value="1"/>
</dbReference>
<dbReference type="STRING" id="4432.A0A1U8A6K2"/>
<dbReference type="SUPFAM" id="SSF54160">
    <property type="entry name" value="Chromo domain-like"/>
    <property type="match status" value="2"/>
</dbReference>
<feature type="compositionally biased region" description="Low complexity" evidence="9">
    <location>
        <begin position="26"/>
        <end position="40"/>
    </location>
</feature>
<dbReference type="Gene3D" id="3.40.50.300">
    <property type="entry name" value="P-loop containing nucleotide triphosphate hydrolases"/>
    <property type="match status" value="1"/>
</dbReference>
<dbReference type="GO" id="GO:0000785">
    <property type="term" value="C:chromatin"/>
    <property type="evidence" value="ECO:0000318"/>
    <property type="project" value="GO_Central"/>
</dbReference>
<accession>A0A1U8A6K2</accession>
<feature type="compositionally biased region" description="Basic and acidic residues" evidence="9">
    <location>
        <begin position="271"/>
        <end position="280"/>
    </location>
</feature>
<keyword evidence="4" id="KW-0378">Hydrolase</keyword>
<dbReference type="OMA" id="CRCERRM"/>
<evidence type="ECO:0000256" key="3">
    <source>
        <dbReference type="ARBA" id="ARBA00022771"/>
    </source>
</evidence>
<feature type="compositionally biased region" description="Acidic residues" evidence="9">
    <location>
        <begin position="212"/>
        <end position="222"/>
    </location>
</feature>
<feature type="coiled-coil region" evidence="8">
    <location>
        <begin position="1719"/>
        <end position="1746"/>
    </location>
</feature>
<dbReference type="Pfam" id="PF25029">
    <property type="entry name" value="MOM1"/>
    <property type="match status" value="1"/>
</dbReference>
<evidence type="ECO:0000313" key="13">
    <source>
        <dbReference type="Proteomes" id="UP000189703"/>
    </source>
</evidence>
<feature type="compositionally biased region" description="Polar residues" evidence="9">
    <location>
        <begin position="2218"/>
        <end position="2242"/>
    </location>
</feature>
<keyword evidence="5" id="KW-0862">Zinc</keyword>
<evidence type="ECO:0000256" key="6">
    <source>
        <dbReference type="ARBA" id="ARBA00023242"/>
    </source>
</evidence>
<dbReference type="PROSITE" id="PS50013">
    <property type="entry name" value="CHROMO_2"/>
    <property type="match status" value="2"/>
</dbReference>
<feature type="compositionally biased region" description="Polar residues" evidence="9">
    <location>
        <begin position="2115"/>
        <end position="2127"/>
    </location>
</feature>
<feature type="region of interest" description="Disordered" evidence="9">
    <location>
        <begin position="2055"/>
        <end position="2079"/>
    </location>
</feature>
<dbReference type="GO" id="GO:0008270">
    <property type="term" value="F:zinc ion binding"/>
    <property type="evidence" value="ECO:0007669"/>
    <property type="project" value="UniProtKB-KW"/>
</dbReference>
<evidence type="ECO:0000256" key="5">
    <source>
        <dbReference type="ARBA" id="ARBA00022833"/>
    </source>
</evidence>
<dbReference type="SUPFAM" id="SSF57903">
    <property type="entry name" value="FYVE/PHD zinc finger"/>
    <property type="match status" value="1"/>
</dbReference>
<dbReference type="GO" id="GO:0042393">
    <property type="term" value="F:histone binding"/>
    <property type="evidence" value="ECO:0000318"/>
    <property type="project" value="GO_Central"/>
</dbReference>
<evidence type="ECO:0000259" key="12">
    <source>
        <dbReference type="PROSITE" id="PS51194"/>
    </source>
</evidence>
<dbReference type="InterPro" id="IPR013083">
    <property type="entry name" value="Znf_RING/FYVE/PHD"/>
</dbReference>
<reference evidence="14 15" key="1">
    <citation type="submission" date="2025-04" db="UniProtKB">
        <authorList>
            <consortium name="RefSeq"/>
        </authorList>
    </citation>
    <scope>IDENTIFICATION</scope>
</reference>
<dbReference type="InterPro" id="IPR016197">
    <property type="entry name" value="Chromo-like_dom_sf"/>
</dbReference>
<keyword evidence="2" id="KW-0677">Repeat</keyword>
<gene>
    <name evidence="14 15" type="primary">LOC104601279</name>
</gene>
<dbReference type="Pfam" id="PF00271">
    <property type="entry name" value="Helicase_C"/>
    <property type="match status" value="1"/>
</dbReference>
<feature type="compositionally biased region" description="Basic and acidic residues" evidence="9">
    <location>
        <begin position="139"/>
        <end position="153"/>
    </location>
</feature>
<feature type="compositionally biased region" description="Polar residues" evidence="9">
    <location>
        <begin position="2134"/>
        <end position="2154"/>
    </location>
</feature>
<dbReference type="PANTHER" id="PTHR35116">
    <property type="entry name" value="HELICASE PROTEIN MOM1"/>
    <property type="match status" value="1"/>
</dbReference>
<dbReference type="GO" id="GO:0006338">
    <property type="term" value="P:chromatin remodeling"/>
    <property type="evidence" value="ECO:0000318"/>
    <property type="project" value="GO_Central"/>
</dbReference>
<feature type="compositionally biased region" description="Basic and acidic residues" evidence="9">
    <location>
        <begin position="302"/>
        <end position="314"/>
    </location>
</feature>
<feature type="compositionally biased region" description="Basic and acidic residues" evidence="9">
    <location>
        <begin position="12"/>
        <end position="24"/>
    </location>
</feature>
<evidence type="ECO:0000256" key="7">
    <source>
        <dbReference type="PROSITE-ProRule" id="PRU00146"/>
    </source>
</evidence>
<dbReference type="eggNOG" id="KOG0384">
    <property type="taxonomic scope" value="Eukaryota"/>
</dbReference>
<dbReference type="Gene3D" id="3.40.50.10810">
    <property type="entry name" value="Tandem AAA-ATPase domain"/>
    <property type="match status" value="1"/>
</dbReference>
<feature type="region of interest" description="Disordered" evidence="9">
    <location>
        <begin position="2389"/>
        <end position="2415"/>
    </location>
</feature>
<dbReference type="CDD" id="cd18793">
    <property type="entry name" value="SF2_C_SNF"/>
    <property type="match status" value="1"/>
</dbReference>
<dbReference type="GO" id="GO:0003677">
    <property type="term" value="F:DNA binding"/>
    <property type="evidence" value="ECO:0000318"/>
    <property type="project" value="GO_Central"/>
</dbReference>
<evidence type="ECO:0000259" key="10">
    <source>
        <dbReference type="PROSITE" id="PS50013"/>
    </source>
</evidence>
<dbReference type="Pfam" id="PF00385">
    <property type="entry name" value="Chromo"/>
    <property type="match status" value="1"/>
</dbReference>
<name>A0A1U8A6K2_NELNU</name>
<dbReference type="Gene3D" id="2.40.50.40">
    <property type="match status" value="2"/>
</dbReference>
<dbReference type="InterPro" id="IPR000953">
    <property type="entry name" value="Chromo/chromo_shadow_dom"/>
</dbReference>
<evidence type="ECO:0000256" key="8">
    <source>
        <dbReference type="SAM" id="Coils"/>
    </source>
</evidence>
<dbReference type="GO" id="GO:0140658">
    <property type="term" value="F:ATP-dependent chromatin remodeler activity"/>
    <property type="evidence" value="ECO:0000318"/>
    <property type="project" value="GO_Central"/>
</dbReference>
<dbReference type="InterPro" id="IPR023780">
    <property type="entry name" value="Chromo_domain"/>
</dbReference>
<dbReference type="RefSeq" id="XP_010262870.1">
    <property type="nucleotide sequence ID" value="XM_010264568.2"/>
</dbReference>
<proteinExistence type="predicted"/>
<feature type="compositionally biased region" description="Polar residues" evidence="9">
    <location>
        <begin position="2064"/>
        <end position="2079"/>
    </location>
</feature>
<feature type="domain" description="Helicase C-terminal" evidence="12">
    <location>
        <begin position="1067"/>
        <end position="1230"/>
    </location>
</feature>
<feature type="domain" description="PHD-type" evidence="11">
    <location>
        <begin position="526"/>
        <end position="575"/>
    </location>
</feature>
<dbReference type="Gene3D" id="3.30.40.10">
    <property type="entry name" value="Zinc/RING finger domain, C3HC4 (zinc finger)"/>
    <property type="match status" value="1"/>
</dbReference>
<feature type="compositionally biased region" description="Polar residues" evidence="9">
    <location>
        <begin position="287"/>
        <end position="299"/>
    </location>
</feature>
<dbReference type="PROSITE" id="PS50016">
    <property type="entry name" value="ZF_PHD_2"/>
    <property type="match status" value="1"/>
</dbReference>
<feature type="region of interest" description="Disordered" evidence="9">
    <location>
        <begin position="1"/>
        <end position="357"/>
    </location>
</feature>
<dbReference type="GO" id="GO:0005524">
    <property type="term" value="F:ATP binding"/>
    <property type="evidence" value="ECO:0007669"/>
    <property type="project" value="InterPro"/>
</dbReference>
<dbReference type="GO" id="GO:0005634">
    <property type="term" value="C:nucleus"/>
    <property type="evidence" value="ECO:0000318"/>
    <property type="project" value="GO_Central"/>
</dbReference>
<evidence type="ECO:0000259" key="11">
    <source>
        <dbReference type="PROSITE" id="PS50016"/>
    </source>
</evidence>
<dbReference type="InterPro" id="IPR001650">
    <property type="entry name" value="Helicase_C-like"/>
</dbReference>
<dbReference type="Gene3D" id="6.10.250.1310">
    <property type="match status" value="1"/>
</dbReference>
<keyword evidence="1" id="KW-0479">Metal-binding</keyword>
<dbReference type="InterPro" id="IPR038718">
    <property type="entry name" value="SNF2-like_sf"/>
</dbReference>
<dbReference type="CDD" id="cd15539">
    <property type="entry name" value="PHD1_AIRE"/>
    <property type="match status" value="1"/>
</dbReference>
<protein>
    <submittedName>
        <fullName evidence="14 15">Helicase protein MOM1-like isoform X1</fullName>
    </submittedName>
</protein>
<evidence type="ECO:0000256" key="4">
    <source>
        <dbReference type="ARBA" id="ARBA00022801"/>
    </source>
</evidence>
<feature type="coiled-coil region" evidence="8">
    <location>
        <begin position="1662"/>
        <end position="1693"/>
    </location>
</feature>
<dbReference type="InterPro" id="IPR001965">
    <property type="entry name" value="Znf_PHD"/>
</dbReference>
<dbReference type="GO" id="GO:0016887">
    <property type="term" value="F:ATP hydrolysis activity"/>
    <property type="evidence" value="ECO:0000318"/>
    <property type="project" value="GO_Central"/>
</dbReference>
<feature type="compositionally biased region" description="Low complexity" evidence="9">
    <location>
        <begin position="2165"/>
        <end position="2175"/>
    </location>
</feature>
<dbReference type="Pfam" id="PF00628">
    <property type="entry name" value="PHD"/>
    <property type="match status" value="1"/>
</dbReference>
<dbReference type="GeneID" id="104601279"/>
<dbReference type="GO" id="GO:0003682">
    <property type="term" value="F:chromatin binding"/>
    <property type="evidence" value="ECO:0000318"/>
    <property type="project" value="GO_Central"/>
</dbReference>
<dbReference type="InterPro" id="IPR049730">
    <property type="entry name" value="SNF2/RAD54-like_C"/>
</dbReference>
<keyword evidence="8" id="KW-0175">Coiled coil</keyword>
<dbReference type="PANTHER" id="PTHR35116:SF2">
    <property type="entry name" value="ATP-DEPENDENT HELICASE FAMILY PROTEIN-RELATED"/>
    <property type="match status" value="1"/>
</dbReference>
<keyword evidence="13" id="KW-1185">Reference proteome</keyword>
<dbReference type="InterPro" id="IPR019787">
    <property type="entry name" value="Znf_PHD-finger"/>
</dbReference>
<organism evidence="13 14">
    <name type="scientific">Nelumbo nucifera</name>
    <name type="common">Sacred lotus</name>
    <dbReference type="NCBI Taxonomy" id="4432"/>
    <lineage>
        <taxon>Eukaryota</taxon>
        <taxon>Viridiplantae</taxon>
        <taxon>Streptophyta</taxon>
        <taxon>Embryophyta</taxon>
        <taxon>Tracheophyta</taxon>
        <taxon>Spermatophyta</taxon>
        <taxon>Magnoliopsida</taxon>
        <taxon>Proteales</taxon>
        <taxon>Nelumbonaceae</taxon>
        <taxon>Nelumbo</taxon>
    </lineage>
</organism>
<dbReference type="PROSITE" id="PS01359">
    <property type="entry name" value="ZF_PHD_1"/>
    <property type="match status" value="1"/>
</dbReference>
<feature type="compositionally biased region" description="Polar residues" evidence="9">
    <location>
        <begin position="1615"/>
        <end position="1624"/>
    </location>
</feature>
<feature type="compositionally biased region" description="Basic and acidic residues" evidence="9">
    <location>
        <begin position="178"/>
        <end position="195"/>
    </location>
</feature>
<dbReference type="InterPro" id="IPR027417">
    <property type="entry name" value="P-loop_NTPase"/>
</dbReference>
<feature type="compositionally biased region" description="Polar residues" evidence="9">
    <location>
        <begin position="2389"/>
        <end position="2401"/>
    </location>
</feature>
<evidence type="ECO:0000313" key="14">
    <source>
        <dbReference type="RefSeq" id="XP_010262870.1"/>
    </source>
</evidence>
<dbReference type="InterPro" id="IPR000330">
    <property type="entry name" value="SNF2_N"/>
</dbReference>
<feature type="region of interest" description="Disordered" evidence="9">
    <location>
        <begin position="2115"/>
        <end position="2242"/>
    </location>
</feature>
<dbReference type="InterPro" id="IPR019786">
    <property type="entry name" value="Zinc_finger_PHD-type_CS"/>
</dbReference>
<evidence type="ECO:0000256" key="9">
    <source>
        <dbReference type="SAM" id="MobiDB-lite"/>
    </source>
</evidence>
<sequence>MVNDTRPRRKIKDGDSNNSKRGEIGAKGSTASGSATTDTSGLRRSTRELPSKKKTLSSPSNTRKSERLEKQTPSTPLKKKSERVEKKKMPCPLKKSERSEKQRSLSSSESKRHAKGLSTSDTKSKKRKGEKSRKQQALDVREQNRSEKQDSKSTHVVLKKKRLDARSYRALLSSKTKMAKETDLGEKLRRQDKLSQGDSNRTGTSDSKEVEDVAEQYNDENGEELRREDIVGGCESSAQESNYDLRKFPKGTSRYHKKGELSSFIRKRKIHPEEVQKSENGDGSPESKYSGSSLQSSPNEIVGKEIVDDGKSVHMENSSGEDLQNQELIESTSEGRSLTSEADGGRTDKLGSVKRKRNAMNMDSDAYASGASKEICCSTADTVSSSQPGSKRNCTFEKCSVCSKRQRLDNDAQSWEVCSCKEKEVSAQLETLTSPQVVEPVLSPIPKDRDDGVNEDTNINLGEHLPVVQREIGHGSSGLHTEVEILVPPKDRGEPEGRVGTRCIEEVSIDTQQDQFPLGFQTDSDDNACVICKLGGKLLCCDGKGCKRNFHLMCLDPPLKDVPAGNWHCISCVKKKIEYGVHAVSDGVESIWDAREVDISDNDGLQRQKQYLVKYKGLAHVHNRWVSESELILEAPMLVAKFNRKNQCVRWKPEWVVPHRLLRKRLLMSQKQRSEYIHKGGIEISDCYYEWFVKWAGLGYEHATWELENEPFLKTHEAMALIGNYHMRRKKAKRASDPSRTDEVPHERKGSFVKLSRLPSGVPTGLGDSYLNYVNKLCEYWHKGHNAVAIDDQERVMKVILFILSLQSDVHRPFLIITTPTALSVWEAEFLRLAPCFNVVVYNGSKDIRKSIQSLEFYEEGGCIMFQALLSLPEDIVEDLEALECLEWEAIIVDECQQIRVSKHMEQIKMLTTDFRLLVASGQVKDSIAEYLNLLSFLDPGSEEINSDSLKTDSIDNMSKLKKRLAQFVAFEHKSDSSKFIEYWVPIHLSNVQLEQYCATLLANSMSLRSNSKSDPVGALREIVISVRKCCDHPYLVDQSLQTFLTRGLPEIEYLDVGVKASGKLQLLDRILSEIKGRGLRVLILFQSIGGSGRNSIGDILDDFLRQRFGADSYERVDSGLLSSKRQAALNIFNNKEQGRFVFLLENRACHPSIKLCSVDTVILFGSDWNPLNDLRALQRISIDSQFEQLKVFRLYSCCTVEEKVLILSKQDMTLDINVQNINRSTSHMLLIWGASYLFKKLDEFHGCTTLASESNVSFEQSIMNDVVGELLKLLPCDNEDNETSNCSIIAKVQQSGTTYSVDSTLPGESERQLFDESSHVFWAKILERKEPQWRYSSRPTQRIRKKVQYFEESPKKAEVESDEITKKRKKVINNMIDPILLRPWVEDKRKETPVGKKEMTTIQCGSGSQVLQQSAINMNSASHIMHDLSKIANDTTKVPEVQPSESDEGRTLRDSQKSLHLLLKPEISKLCEILHFPEDVKGVAARFLEYIMNNHHVPREPATILQAFQISLCWTAASLLRHKIDHKDSLERAKQIMNFYCKEEEAEHVYPKLRVLGKIYSSREDNVKKSNSTKDNIPRTKDVGESVLPVRASQSIASDQQELEEGEIRESSHSSDFNQQVSTKKGYASDSEKANESLSNDFSNDTIKVEKIFAERIKMLLRKQQEEVQKFNKIKEKQKEDLEKEYKLEAALIRTINTNIAARLDKLKILDVDFSRKMKEFIRLMEVHQKKLENLQLAARNEEKQMKAHWLEDARSGRPIEAVAKLPFPDTGFSFIQMETSGPDVLVMSDGVIPSETTEIVQNQVDRGSIPMETSIPEVQSSGLDVPLVPGGVVLPEVLETVAFEEDTARVTSEASTPAMLSSGLIVPVTPGRVAPPETTETVQNEADRCDIIAETLSPSVQSSALDVLETQGGVQPLEILEVVQDEVDKGSGNVPIETLTPSMQFMGPEVPEVPGGVIPPRAAESAPNEVDEGIIPMEMVIPMQASGVDGEKDNLASEREDLAEFQQQTMTDSPNDREISSAELTQIDIPSSAQTHIPSAQDNTLPSHQVLSIEHPEPPISTGLQIDGPSNSAVWSPPQQVEVPLNTEDAVPPEQSNHDNLAVAPAVQLQLPQSTDPASEHNQPNVAAVTGKQHSQSNERGTSSEPDQSQIKNPAEPPNHSVPQPSQSLLQPPTETPLGRSGSHVSDPRSMGICPESSSCSQILPSGGSGIHVSDTRSTTTAPESSSRPPQTTLISRMPQNWSPLQDELERLCKEEEQAIKKHEDVKLWLQFQRDKEIEEINKKYATKLHEVETAMVRKRKELEVNYNKVYMNLVLAETFRTQYSGRQGAQQGVSSSFIQQLLFLSGQQQVPRPTITAGSSAAAPGHVVHHSSALFSSNPARSHFSSIVPTTGNLQAGTEQRAPAPHLQSCRPSVSMSIPNSPVPRPMPSHQFLATPAATPSLAANLTSGVCAMPNQQQSLGNPSATSSIQHLFPQLPINAVGHFSRSHQPDAAGGSPLLVDTSMPSRDHLMDIDNHQIANPSQLLQTCQETLSTRGTSELATGGTVQGAGTGNCMMADVVYLSDDD</sequence>
<dbReference type="KEGG" id="nnu:104601279"/>